<evidence type="ECO:0000256" key="1">
    <source>
        <dbReference type="ARBA" id="ARBA00004123"/>
    </source>
</evidence>
<feature type="compositionally biased region" description="Low complexity" evidence="4">
    <location>
        <begin position="497"/>
        <end position="507"/>
    </location>
</feature>
<feature type="domain" description="CRC" evidence="5">
    <location>
        <begin position="694"/>
        <end position="806"/>
    </location>
</feature>
<dbReference type="PANTHER" id="PTHR12446">
    <property type="entry name" value="TESMIN/TSO1-RELATED"/>
    <property type="match status" value="1"/>
</dbReference>
<dbReference type="EMBL" id="JAZDUA010000071">
    <property type="protein sequence ID" value="KAK7869620.1"/>
    <property type="molecule type" value="Genomic_DNA"/>
</dbReference>
<dbReference type="PANTHER" id="PTHR12446:SF34">
    <property type="entry name" value="PROTEIN LIN-54 HOMOLOG"/>
    <property type="match status" value="1"/>
</dbReference>
<dbReference type="Proteomes" id="UP001378592">
    <property type="component" value="Unassembled WGS sequence"/>
</dbReference>
<accession>A0AAN9VQU5</accession>
<evidence type="ECO:0000259" key="5">
    <source>
        <dbReference type="PROSITE" id="PS51634"/>
    </source>
</evidence>
<keyword evidence="7" id="KW-1185">Reference proteome</keyword>
<dbReference type="InterPro" id="IPR005172">
    <property type="entry name" value="CRC"/>
</dbReference>
<dbReference type="SMART" id="SM01114">
    <property type="entry name" value="CXC"/>
    <property type="match status" value="2"/>
</dbReference>
<dbReference type="AlphaFoldDB" id="A0AAN9VQU5"/>
<comment type="caution">
    <text evidence="6">The sequence shown here is derived from an EMBL/GenBank/DDBJ whole genome shotgun (WGS) entry which is preliminary data.</text>
</comment>
<evidence type="ECO:0000313" key="6">
    <source>
        <dbReference type="EMBL" id="KAK7869620.1"/>
    </source>
</evidence>
<protein>
    <recommendedName>
        <fullName evidence="5">CRC domain-containing protein</fullName>
    </recommendedName>
</protein>
<feature type="region of interest" description="Disordered" evidence="4">
    <location>
        <begin position="497"/>
        <end position="527"/>
    </location>
</feature>
<dbReference type="InterPro" id="IPR028307">
    <property type="entry name" value="Lin-54_fam"/>
</dbReference>
<feature type="compositionally biased region" description="Polar residues" evidence="4">
    <location>
        <begin position="508"/>
        <end position="527"/>
    </location>
</feature>
<dbReference type="InterPro" id="IPR033467">
    <property type="entry name" value="Tesmin/TSO1-like_CXC"/>
</dbReference>
<gene>
    <name evidence="6" type="ORF">R5R35_009993</name>
</gene>
<keyword evidence="3" id="KW-0539">Nucleus</keyword>
<comment type="subcellular location">
    <subcellularLocation>
        <location evidence="1">Nucleus</location>
    </subcellularLocation>
</comment>
<name>A0AAN9VQU5_9ORTH</name>
<sequence length="914" mass="94468">MPAPDTGGTKTPAGARAIVETLSLDAGSLGDGDLSALTLQHTGDQFTSSELESFATLQAELECYNSAVGVELDGGGDGLADNAVEVTISSSHGPESPECILPDIEETHEMEVGDMGLAHTEDINLQLTSQTQHLNANLNLGAPSIVKGTSGSSIVVIQSPLTSSGGNPSHVTVSGGQIVGKIAGLAGNVAQFQPISQTLVTAKSADGNIVQLQPANVSSSGGISTSTIQNMRPLQASVKRPASNTSGPVFAKVIITGNQHGSGQGSSGQPVVIATSQAGGTLAGGQPIKIVTSGSANSGQGTLVASPTKAITLAQAQQMGLLSPTKLQQILPSSPNKQVRLLATQKQSIIVNKLVTSPVKAPAKIAAIVPSSGAGPTIVKSPTKILPAPVSGITQLKAVGAPPSTTTSVSQVVSTSIGTTPATVTASKQMIGPQKVIIRQANLGGSLKPGTVLGQAGSGQVIRIPATQNVMTAGNIAQIQLPGSKQLQYVRLVSASSTSGTSTSTSTVKPRTTLVSTTSSRQGQQPATVKMVPIAPAQPSGRPMMPKSGTSVGTQRILIPASGSISQLRAGTVTALPASAVGQLQAGQALLPSGASSFVMVPAHYVQQQPPQATQASQPSQQQVQQAATQPVSVATIAASSTVTSVTTTSTSPTVAVAASAASAQAATSLELVSTTQRIQPPTRTTLEPNGIRPRKPCNCTKSQCLKLYCDCFANGEFCNLCNCNNCYNNLEHEEDRQRAIRSCLERNPNAFRPKIGKGMVGDERRHNKGCNCKRSGCLKNYCECYEAKIPCSNNCKCVGCRNVEETCDKKSLRDLADAAEVRVQQQAAVKNKVSAQIQDVAFRPQPPAPPGVRQPSSLMTNEVLEATCECLVAQAEDAERQGLPEEEAERLVLEEFGRCLVQIIQCASKRERI</sequence>
<dbReference type="PROSITE" id="PS51634">
    <property type="entry name" value="CRC"/>
    <property type="match status" value="1"/>
</dbReference>
<proteinExistence type="inferred from homology"/>
<organism evidence="6 7">
    <name type="scientific">Gryllus longicercus</name>
    <dbReference type="NCBI Taxonomy" id="2509291"/>
    <lineage>
        <taxon>Eukaryota</taxon>
        <taxon>Metazoa</taxon>
        <taxon>Ecdysozoa</taxon>
        <taxon>Arthropoda</taxon>
        <taxon>Hexapoda</taxon>
        <taxon>Insecta</taxon>
        <taxon>Pterygota</taxon>
        <taxon>Neoptera</taxon>
        <taxon>Polyneoptera</taxon>
        <taxon>Orthoptera</taxon>
        <taxon>Ensifera</taxon>
        <taxon>Gryllidea</taxon>
        <taxon>Grylloidea</taxon>
        <taxon>Gryllidae</taxon>
        <taxon>Gryllinae</taxon>
        <taxon>Gryllus</taxon>
    </lineage>
</organism>
<comment type="similarity">
    <text evidence="2">Belongs to the lin-54 family.</text>
</comment>
<dbReference type="Pfam" id="PF03638">
    <property type="entry name" value="TCR"/>
    <property type="match status" value="2"/>
</dbReference>
<evidence type="ECO:0000256" key="4">
    <source>
        <dbReference type="SAM" id="MobiDB-lite"/>
    </source>
</evidence>
<evidence type="ECO:0000256" key="2">
    <source>
        <dbReference type="ARBA" id="ARBA00007267"/>
    </source>
</evidence>
<evidence type="ECO:0000313" key="7">
    <source>
        <dbReference type="Proteomes" id="UP001378592"/>
    </source>
</evidence>
<evidence type="ECO:0000256" key="3">
    <source>
        <dbReference type="ARBA" id="ARBA00023242"/>
    </source>
</evidence>
<dbReference type="GO" id="GO:0006355">
    <property type="term" value="P:regulation of DNA-templated transcription"/>
    <property type="evidence" value="ECO:0007669"/>
    <property type="project" value="TreeGrafter"/>
</dbReference>
<dbReference type="GO" id="GO:0005634">
    <property type="term" value="C:nucleus"/>
    <property type="evidence" value="ECO:0007669"/>
    <property type="project" value="UniProtKB-SubCell"/>
</dbReference>
<reference evidence="6 7" key="1">
    <citation type="submission" date="2024-03" db="EMBL/GenBank/DDBJ databases">
        <title>The genome assembly and annotation of the cricket Gryllus longicercus Weissman &amp; Gray.</title>
        <authorList>
            <person name="Szrajer S."/>
            <person name="Gray D."/>
            <person name="Ylla G."/>
        </authorList>
    </citation>
    <scope>NUCLEOTIDE SEQUENCE [LARGE SCALE GENOMIC DNA]</scope>
    <source>
        <strain evidence="6">DAG 2021-001</strain>
        <tissue evidence="6">Whole body minus gut</tissue>
    </source>
</reference>